<dbReference type="InterPro" id="IPR023214">
    <property type="entry name" value="HAD_sf"/>
</dbReference>
<dbReference type="Proteomes" id="UP001187221">
    <property type="component" value="Unassembled WGS sequence"/>
</dbReference>
<gene>
    <name evidence="1" type="ORF">NUTIK01_19070</name>
</gene>
<protein>
    <recommendedName>
        <fullName evidence="3">HAD family hydrolase</fullName>
    </recommendedName>
</protein>
<dbReference type="SUPFAM" id="SSF56784">
    <property type="entry name" value="HAD-like"/>
    <property type="match status" value="1"/>
</dbReference>
<evidence type="ECO:0000313" key="1">
    <source>
        <dbReference type="EMBL" id="GMM61130.1"/>
    </source>
</evidence>
<reference evidence="1 2" key="1">
    <citation type="submission" date="2023-06" db="EMBL/GenBank/DDBJ databases">
        <title>Draft genome sequence of Novosphingobium sp. strain IK01.</title>
        <authorList>
            <person name="Hatamoto M."/>
            <person name="Ikarashi T."/>
            <person name="Yamaguchi T."/>
        </authorList>
    </citation>
    <scope>NUCLEOTIDE SEQUENCE [LARGE SCALE GENOMIC DNA]</scope>
    <source>
        <strain evidence="1 2">IK01</strain>
    </source>
</reference>
<proteinExistence type="predicted"/>
<organism evidence="1 2">
    <name type="scientific">Novosphingobium pituita</name>
    <dbReference type="NCBI Taxonomy" id="3056842"/>
    <lineage>
        <taxon>Bacteria</taxon>
        <taxon>Pseudomonadati</taxon>
        <taxon>Pseudomonadota</taxon>
        <taxon>Alphaproteobacteria</taxon>
        <taxon>Sphingomonadales</taxon>
        <taxon>Sphingomonadaceae</taxon>
        <taxon>Novosphingobium</taxon>
    </lineage>
</organism>
<comment type="caution">
    <text evidence="1">The sequence shown here is derived from an EMBL/GenBank/DDBJ whole genome shotgun (WGS) entry which is preliminary data.</text>
</comment>
<keyword evidence="2" id="KW-1185">Reference proteome</keyword>
<name>A0ABQ6P8E5_9SPHN</name>
<dbReference type="EMBL" id="BTFW01000001">
    <property type="protein sequence ID" value="GMM61130.1"/>
    <property type="molecule type" value="Genomic_DNA"/>
</dbReference>
<evidence type="ECO:0008006" key="3">
    <source>
        <dbReference type="Google" id="ProtNLM"/>
    </source>
</evidence>
<dbReference type="Gene3D" id="3.40.50.1000">
    <property type="entry name" value="HAD superfamily/HAD-like"/>
    <property type="match status" value="1"/>
</dbReference>
<dbReference type="RefSeq" id="WP_317974842.1">
    <property type="nucleotide sequence ID" value="NZ_BTFW01000001.1"/>
</dbReference>
<dbReference type="InterPro" id="IPR036412">
    <property type="entry name" value="HAD-like_sf"/>
</dbReference>
<sequence length="211" mass="23310">MSRPLVISDCDEVLLHMVAPFKAWVEANHGVHFSLQTNNFAAAMRHADDGRAVEPARIWQLLDGFFDTQMHAQPAIAGAVEAVGAISDRADFVILTNLGHSYREARTRQLADLGIHARVFTNQGPKGPALKAILEEYKPSRALFIDDLPEHHHSAASLTPEVMRLHLCGEPLLAPHIDCAHKAGHAHARIDSWDHALPWVMAQLDEDVRPA</sequence>
<evidence type="ECO:0000313" key="2">
    <source>
        <dbReference type="Proteomes" id="UP001187221"/>
    </source>
</evidence>
<accession>A0ABQ6P8E5</accession>